<organism evidence="2 3">
    <name type="scientific">Spirosoma arboris</name>
    <dbReference type="NCBI Taxonomy" id="2682092"/>
    <lineage>
        <taxon>Bacteria</taxon>
        <taxon>Pseudomonadati</taxon>
        <taxon>Bacteroidota</taxon>
        <taxon>Cytophagia</taxon>
        <taxon>Cytophagales</taxon>
        <taxon>Cytophagaceae</taxon>
        <taxon>Spirosoma</taxon>
    </lineage>
</organism>
<comment type="caution">
    <text evidence="2">The sequence shown here is derived from an EMBL/GenBank/DDBJ whole genome shotgun (WGS) entry which is preliminary data.</text>
</comment>
<dbReference type="RefSeq" id="WP_157589686.1">
    <property type="nucleotide sequence ID" value="NZ_WPIN01000019.1"/>
</dbReference>
<dbReference type="SUPFAM" id="SSF117070">
    <property type="entry name" value="LEA14-like"/>
    <property type="match status" value="1"/>
</dbReference>
<proteinExistence type="predicted"/>
<dbReference type="EMBL" id="WPIN01000019">
    <property type="protein sequence ID" value="MVM34865.1"/>
    <property type="molecule type" value="Genomic_DNA"/>
</dbReference>
<dbReference type="Gene3D" id="2.60.40.1820">
    <property type="match status" value="1"/>
</dbReference>
<evidence type="ECO:0000259" key="1">
    <source>
        <dbReference type="Pfam" id="PF03168"/>
    </source>
</evidence>
<accession>A0A7K1SM35</accession>
<dbReference type="Proteomes" id="UP000436006">
    <property type="component" value="Unassembled WGS sequence"/>
</dbReference>
<gene>
    <name evidence="2" type="ORF">GO755_32855</name>
</gene>
<name>A0A7K1SM35_9BACT</name>
<protein>
    <recommendedName>
        <fullName evidence="1">Late embryogenesis abundant protein LEA-2 subgroup domain-containing protein</fullName>
    </recommendedName>
</protein>
<evidence type="ECO:0000313" key="2">
    <source>
        <dbReference type="EMBL" id="MVM34865.1"/>
    </source>
</evidence>
<dbReference type="InterPro" id="IPR004864">
    <property type="entry name" value="LEA_2"/>
</dbReference>
<dbReference type="AlphaFoldDB" id="A0A7K1SM35"/>
<evidence type="ECO:0000313" key="3">
    <source>
        <dbReference type="Proteomes" id="UP000436006"/>
    </source>
</evidence>
<keyword evidence="3" id="KW-1185">Reference proteome</keyword>
<sequence length="152" mass="16282">MKKGFIILAIVVIIALYILNKVNTAKQLEFTVGLPKNVSLQGGALTFDLPLTSLNVASGEINIKAIDFDVLTNGKPLGKAILLQPVTIVANASTTFYAHVTIGYFDLITAANAVINLFKSGKVNLTLDGLVYAEGVQFPVKQSFDLDTKTLL</sequence>
<reference evidence="2 3" key="1">
    <citation type="submission" date="2019-12" db="EMBL/GenBank/DDBJ databases">
        <title>Spirosoma sp. HMF4905 genome sequencing and assembly.</title>
        <authorList>
            <person name="Kang H."/>
            <person name="Cha I."/>
            <person name="Kim H."/>
            <person name="Joh K."/>
        </authorList>
    </citation>
    <scope>NUCLEOTIDE SEQUENCE [LARGE SCALE GENOMIC DNA]</scope>
    <source>
        <strain evidence="2 3">HMF4905</strain>
    </source>
</reference>
<feature type="domain" description="Late embryogenesis abundant protein LEA-2 subgroup" evidence="1">
    <location>
        <begin position="58"/>
        <end position="133"/>
    </location>
</feature>
<dbReference type="Pfam" id="PF03168">
    <property type="entry name" value="LEA_2"/>
    <property type="match status" value="1"/>
</dbReference>